<name>A0ABQ1QRZ0_9RHOB</name>
<dbReference type="Proteomes" id="UP000617355">
    <property type="component" value="Unassembled WGS sequence"/>
</dbReference>
<dbReference type="EMBL" id="BMGI01000004">
    <property type="protein sequence ID" value="GGD40638.1"/>
    <property type="molecule type" value="Genomic_DNA"/>
</dbReference>
<dbReference type="RefSeq" id="WP_188528371.1">
    <property type="nucleotide sequence ID" value="NZ_BMGI01000004.1"/>
</dbReference>
<sequence length="109" mass="11108">MANPWTGEVALTIDGERHVLKLTLGALAELEDSLGADTLVALVERFEGGAFSSRDVLALIVAGLRGGGWRGRAADLVSAEIAGGPVEAARAAGQLLARAFAVPGEGEGR</sequence>
<evidence type="ECO:0000313" key="1">
    <source>
        <dbReference type="EMBL" id="GGD40638.1"/>
    </source>
</evidence>
<gene>
    <name evidence="1" type="ORF">GCM10011358_25700</name>
</gene>
<proteinExistence type="predicted"/>
<reference evidence="2" key="1">
    <citation type="journal article" date="2019" name="Int. J. Syst. Evol. Microbiol.">
        <title>The Global Catalogue of Microorganisms (GCM) 10K type strain sequencing project: providing services to taxonomists for standard genome sequencing and annotation.</title>
        <authorList>
            <consortium name="The Broad Institute Genomics Platform"/>
            <consortium name="The Broad Institute Genome Sequencing Center for Infectious Disease"/>
            <person name="Wu L."/>
            <person name="Ma J."/>
        </authorList>
    </citation>
    <scope>NUCLEOTIDE SEQUENCE [LARGE SCALE GENOMIC DNA]</scope>
    <source>
        <strain evidence="2">CGMCC 1.12922</strain>
    </source>
</reference>
<evidence type="ECO:0008006" key="3">
    <source>
        <dbReference type="Google" id="ProtNLM"/>
    </source>
</evidence>
<dbReference type="Pfam" id="PF11836">
    <property type="entry name" value="Phage_TAC_11"/>
    <property type="match status" value="1"/>
</dbReference>
<organism evidence="1 2">
    <name type="scientific">Sinisalibacter lacisalsi</name>
    <dbReference type="NCBI Taxonomy" id="1526570"/>
    <lineage>
        <taxon>Bacteria</taxon>
        <taxon>Pseudomonadati</taxon>
        <taxon>Pseudomonadota</taxon>
        <taxon>Alphaproteobacteria</taxon>
        <taxon>Rhodobacterales</taxon>
        <taxon>Roseobacteraceae</taxon>
        <taxon>Sinisalibacter</taxon>
    </lineage>
</organism>
<keyword evidence="2" id="KW-1185">Reference proteome</keyword>
<accession>A0ABQ1QRZ0</accession>
<dbReference type="InterPro" id="IPR021791">
    <property type="entry name" value="Phage_TAC_11"/>
</dbReference>
<comment type="caution">
    <text evidence="1">The sequence shown here is derived from an EMBL/GenBank/DDBJ whole genome shotgun (WGS) entry which is preliminary data.</text>
</comment>
<evidence type="ECO:0000313" key="2">
    <source>
        <dbReference type="Proteomes" id="UP000617355"/>
    </source>
</evidence>
<protein>
    <recommendedName>
        <fullName evidence="3">Gene transfer agent family protein</fullName>
    </recommendedName>
</protein>